<evidence type="ECO:0000256" key="3">
    <source>
        <dbReference type="ARBA" id="ARBA00022768"/>
    </source>
</evidence>
<accession>A0A1F6UVS4</accession>
<comment type="caution">
    <text evidence="7">The sequence shown here is derived from an EMBL/GenBank/DDBJ whole genome shotgun (WGS) entry which is preliminary data.</text>
</comment>
<evidence type="ECO:0000313" key="8">
    <source>
        <dbReference type="Proteomes" id="UP000182253"/>
    </source>
</evidence>
<dbReference type="EMBL" id="MFTL01000019">
    <property type="protein sequence ID" value="OGI61409.1"/>
    <property type="molecule type" value="Genomic_DNA"/>
</dbReference>
<dbReference type="InterPro" id="IPR001816">
    <property type="entry name" value="Transl_elong_EFTs/EF1B"/>
</dbReference>
<evidence type="ECO:0000256" key="4">
    <source>
        <dbReference type="ARBA" id="ARBA00022917"/>
    </source>
</evidence>
<comment type="similarity">
    <text evidence="1 5">Belongs to the EF-Ts family.</text>
</comment>
<protein>
    <recommendedName>
        <fullName evidence="2 5">Elongation factor Ts</fullName>
        <shortName evidence="5">EF-Ts</shortName>
    </recommendedName>
</protein>
<dbReference type="SUPFAM" id="SSF54713">
    <property type="entry name" value="Elongation factor Ts (EF-Ts), dimerisation domain"/>
    <property type="match status" value="2"/>
</dbReference>
<dbReference type="Proteomes" id="UP000182253">
    <property type="component" value="Unassembled WGS sequence"/>
</dbReference>
<dbReference type="FunFam" id="1.10.8.10:FF:000001">
    <property type="entry name" value="Elongation factor Ts"/>
    <property type="match status" value="1"/>
</dbReference>
<dbReference type="GO" id="GO:0005737">
    <property type="term" value="C:cytoplasm"/>
    <property type="evidence" value="ECO:0007669"/>
    <property type="project" value="UniProtKB-SubCell"/>
</dbReference>
<evidence type="ECO:0000256" key="2">
    <source>
        <dbReference type="ARBA" id="ARBA00016956"/>
    </source>
</evidence>
<dbReference type="PANTHER" id="PTHR11741:SF0">
    <property type="entry name" value="ELONGATION FACTOR TS, MITOCHONDRIAL"/>
    <property type="match status" value="1"/>
</dbReference>
<evidence type="ECO:0000256" key="5">
    <source>
        <dbReference type="HAMAP-Rule" id="MF_00050"/>
    </source>
</evidence>
<evidence type="ECO:0000256" key="1">
    <source>
        <dbReference type="ARBA" id="ARBA00005532"/>
    </source>
</evidence>
<dbReference type="InterPro" id="IPR009060">
    <property type="entry name" value="UBA-like_sf"/>
</dbReference>
<gene>
    <name evidence="5" type="primary">tsf</name>
    <name evidence="7" type="ORF">A2645_00060</name>
</gene>
<keyword evidence="5" id="KW-0963">Cytoplasm</keyword>
<dbReference type="PROSITE" id="PS01126">
    <property type="entry name" value="EF_TS_1"/>
    <property type="match status" value="1"/>
</dbReference>
<feature type="region of interest" description="Involved in Mg(2+) ion dislocation from EF-Tu" evidence="5">
    <location>
        <begin position="78"/>
        <end position="81"/>
    </location>
</feature>
<dbReference type="PANTHER" id="PTHR11741">
    <property type="entry name" value="ELONGATION FACTOR TS"/>
    <property type="match status" value="1"/>
</dbReference>
<dbReference type="Gene3D" id="3.30.479.20">
    <property type="entry name" value="Elongation factor Ts, dimerisation domain"/>
    <property type="match status" value="2"/>
</dbReference>
<organism evidence="7 8">
    <name type="scientific">Candidatus Nomurabacteria bacterium RIFCSPHIGHO2_01_FULL_39_9</name>
    <dbReference type="NCBI Taxonomy" id="1801735"/>
    <lineage>
        <taxon>Bacteria</taxon>
        <taxon>Candidatus Nomuraibacteriota</taxon>
    </lineage>
</organism>
<dbReference type="InterPro" id="IPR036402">
    <property type="entry name" value="EF-Ts_dimer_sf"/>
</dbReference>
<evidence type="ECO:0000259" key="6">
    <source>
        <dbReference type="Pfam" id="PF00889"/>
    </source>
</evidence>
<dbReference type="STRING" id="1801735.A2645_00060"/>
<dbReference type="InterPro" id="IPR018101">
    <property type="entry name" value="Transl_elong_Ts_CS"/>
</dbReference>
<proteinExistence type="inferred from homology"/>
<dbReference type="Gene3D" id="1.10.286.20">
    <property type="match status" value="1"/>
</dbReference>
<dbReference type="InterPro" id="IPR014039">
    <property type="entry name" value="Transl_elong_EFTs/EF1B_dimer"/>
</dbReference>
<dbReference type="SUPFAM" id="SSF46934">
    <property type="entry name" value="UBA-like"/>
    <property type="match status" value="1"/>
</dbReference>
<dbReference type="AlphaFoldDB" id="A0A1F6UVS4"/>
<dbReference type="Gene3D" id="1.10.8.10">
    <property type="entry name" value="DNA helicase RuvA subunit, C-terminal domain"/>
    <property type="match status" value="1"/>
</dbReference>
<reference evidence="7 8" key="1">
    <citation type="journal article" date="2016" name="Nat. Commun.">
        <title>Thousands of microbial genomes shed light on interconnected biogeochemical processes in an aquifer system.</title>
        <authorList>
            <person name="Anantharaman K."/>
            <person name="Brown C.T."/>
            <person name="Hug L.A."/>
            <person name="Sharon I."/>
            <person name="Castelle C.J."/>
            <person name="Probst A.J."/>
            <person name="Thomas B.C."/>
            <person name="Singh A."/>
            <person name="Wilkins M.J."/>
            <person name="Karaoz U."/>
            <person name="Brodie E.L."/>
            <person name="Williams K.H."/>
            <person name="Hubbard S.S."/>
            <person name="Banfield J.F."/>
        </authorList>
    </citation>
    <scope>NUCLEOTIDE SEQUENCE [LARGE SCALE GENOMIC DNA]</scope>
</reference>
<dbReference type="CDD" id="cd14275">
    <property type="entry name" value="UBA_EF-Ts"/>
    <property type="match status" value="1"/>
</dbReference>
<sequence length="255" mass="28183">MVSIEDIKKLRDLSNVSIGECKKVLEETGGDLDKALEILKKKSADIASRKAQRTTSGGLVVIEKSDNKTAVVVLNCETDFVAKNDAFVKLAKDLASLALKDGAETTKNNAKGMIDQVIQITGENIQLKEVNVFSGNIGSYVHTGKIGAIVDLEKENEALAKDIAMHITALAPQYLNFESIPTDKVTEMKRHYESETALLNKPENIKTKIIEGKLKDYFGQMTLADQSFIKDDKMTIGELLQKENNRVKTFTLYTL</sequence>
<feature type="domain" description="Translation elongation factor EFTs/EF1B dimerisation" evidence="6">
    <location>
        <begin position="70"/>
        <end position="254"/>
    </location>
</feature>
<keyword evidence="3 5" id="KW-0251">Elongation factor</keyword>
<name>A0A1F6UVS4_9BACT</name>
<dbReference type="NCBIfam" id="TIGR00116">
    <property type="entry name" value="tsf"/>
    <property type="match status" value="1"/>
</dbReference>
<dbReference type="Pfam" id="PF00889">
    <property type="entry name" value="EF_TS"/>
    <property type="match status" value="1"/>
</dbReference>
<dbReference type="GO" id="GO:0003746">
    <property type="term" value="F:translation elongation factor activity"/>
    <property type="evidence" value="ECO:0007669"/>
    <property type="project" value="UniProtKB-UniRule"/>
</dbReference>
<dbReference type="HAMAP" id="MF_00050">
    <property type="entry name" value="EF_Ts"/>
    <property type="match status" value="1"/>
</dbReference>
<keyword evidence="4 5" id="KW-0648">Protein biosynthesis</keyword>
<comment type="function">
    <text evidence="5">Associates with the EF-Tu.GDP complex and induces the exchange of GDP to GTP. It remains bound to the aminoacyl-tRNA.EF-Tu.GTP complex up to the GTP hydrolysis stage on the ribosome.</text>
</comment>
<comment type="subcellular location">
    <subcellularLocation>
        <location evidence="5">Cytoplasm</location>
    </subcellularLocation>
</comment>
<evidence type="ECO:0000313" key="7">
    <source>
        <dbReference type="EMBL" id="OGI61409.1"/>
    </source>
</evidence>